<dbReference type="Gene3D" id="2.40.160.10">
    <property type="entry name" value="Porin"/>
    <property type="match status" value="1"/>
</dbReference>
<dbReference type="Pfam" id="PF07396">
    <property type="entry name" value="Porin_O_P"/>
    <property type="match status" value="1"/>
</dbReference>
<evidence type="ECO:0000313" key="3">
    <source>
        <dbReference type="Proteomes" id="UP000006735"/>
    </source>
</evidence>
<dbReference type="SUPFAM" id="SSF56935">
    <property type="entry name" value="Porins"/>
    <property type="match status" value="1"/>
</dbReference>
<accession>Q5H3V1</accession>
<dbReference type="Proteomes" id="UP000006735">
    <property type="component" value="Chromosome"/>
</dbReference>
<feature type="region of interest" description="Disordered" evidence="1">
    <location>
        <begin position="1"/>
        <end position="20"/>
    </location>
</feature>
<proteinExistence type="predicted"/>
<dbReference type="InterPro" id="IPR010870">
    <property type="entry name" value="Porin_O/P"/>
</dbReference>
<evidence type="ECO:0000256" key="1">
    <source>
        <dbReference type="SAM" id="MobiDB-lite"/>
    </source>
</evidence>
<dbReference type="EMBL" id="AE013598">
    <property type="protein sequence ID" value="AAW74370.1"/>
    <property type="molecule type" value="Genomic_DNA"/>
</dbReference>
<name>Q5H3V1_XANOR</name>
<protein>
    <submittedName>
        <fullName evidence="2">Polyphosphate-selective porin O</fullName>
    </submittedName>
</protein>
<dbReference type="InterPro" id="IPR023614">
    <property type="entry name" value="Porin_dom_sf"/>
</dbReference>
<dbReference type="HOGENOM" id="CLU_031025_4_1_6"/>
<organism evidence="2 3">
    <name type="scientific">Xanthomonas oryzae pv. oryzae (strain KACC10331 / KXO85)</name>
    <dbReference type="NCBI Taxonomy" id="291331"/>
    <lineage>
        <taxon>Bacteria</taxon>
        <taxon>Pseudomonadati</taxon>
        <taxon>Pseudomonadota</taxon>
        <taxon>Gammaproteobacteria</taxon>
        <taxon>Lysobacterales</taxon>
        <taxon>Lysobacteraceae</taxon>
        <taxon>Xanthomonas</taxon>
    </lineage>
</organism>
<keyword evidence="3" id="KW-1185">Reference proteome</keyword>
<gene>
    <name evidence="2" type="primary">oprO</name>
    <name evidence="2" type="ordered locus">XOO1116</name>
</gene>
<reference evidence="2 3" key="1">
    <citation type="journal article" date="2005" name="Nucleic Acids Res.">
        <title>The genome sequence of Xanthomonas oryzae pathovar oryzae KACC10331, the bacterial blight pathogen of rice.</title>
        <authorList>
            <person name="Lee B.M."/>
            <person name="Park Y.J."/>
            <person name="Park D.S."/>
            <person name="Kang H.W."/>
            <person name="Kim J.G."/>
            <person name="Song E.S."/>
            <person name="Park I.C."/>
            <person name="Yoon U.H."/>
            <person name="Hahn J.H."/>
            <person name="Koo B.S."/>
            <person name="Lee G.B."/>
            <person name="Kim H."/>
            <person name="Park H.S."/>
            <person name="Yoon K.O."/>
            <person name="Kim J.H."/>
            <person name="Jung C.H."/>
            <person name="Koh N.H."/>
            <person name="Seo J.S."/>
            <person name="Go S.J."/>
        </authorList>
    </citation>
    <scope>NUCLEOTIDE SEQUENCE [LARGE SCALE GENOMIC DNA]</scope>
    <source>
        <strain evidence="3">KACC10331 / KXO85</strain>
    </source>
</reference>
<dbReference type="AlphaFoldDB" id="Q5H3V1"/>
<dbReference type="STRING" id="291331.XOO1116"/>
<dbReference type="KEGG" id="xoo:XOO1116"/>
<evidence type="ECO:0000313" key="2">
    <source>
        <dbReference type="EMBL" id="AAW74370.1"/>
    </source>
</evidence>
<sequence length="423" mass="46844">MLPSSGPCAPAEDIHCDRHGRTPGPFSLPKTIPMRLNLFVLAVAAAIVPAAANAATSIENWPTKYTFGDGTELGLTGNYVYDDNNFSGDDRLEDRNDFRRKEFGATIKKKGVYDAMVSYDFKSKLWLDVFYRFETKALFGQDYGRVRLGYMKVPVGLEAVQSSRAGSFMELGLPIQAVFEGRRTGAEWTLERQQYLLQAGAYGGKDLQGDNPGTTQAVHVAWTPFKAEGDVLHLGIAGSIETPRGYSDGRGVSFSPRVRLRARPEAGLTDVRLIDTSTILDVDHVIRTGLEAVWIHGPFSLQSEALRAEVARNENKPNFIAQGQYIYGTWTLTGESRSYAGGVPGNIKPMHDYGAVELTARYSRLNLEDNNVHGGRQHDTTIGANWYLTSHFKFQANYSWVDASRNGVHATPHVMELRAQVQF</sequence>